<organism evidence="2">
    <name type="scientific">Anopheles darlingi</name>
    <name type="common">Mosquito</name>
    <dbReference type="NCBI Taxonomy" id="43151"/>
    <lineage>
        <taxon>Eukaryota</taxon>
        <taxon>Metazoa</taxon>
        <taxon>Ecdysozoa</taxon>
        <taxon>Arthropoda</taxon>
        <taxon>Hexapoda</taxon>
        <taxon>Insecta</taxon>
        <taxon>Pterygota</taxon>
        <taxon>Neoptera</taxon>
        <taxon>Endopterygota</taxon>
        <taxon>Diptera</taxon>
        <taxon>Nematocera</taxon>
        <taxon>Culicoidea</taxon>
        <taxon>Culicidae</taxon>
        <taxon>Anophelinae</taxon>
        <taxon>Anopheles</taxon>
    </lineage>
</organism>
<protein>
    <recommendedName>
        <fullName evidence="3">Secreted protein</fullName>
    </recommendedName>
</protein>
<proteinExistence type="predicted"/>
<feature type="signal peptide" evidence="1">
    <location>
        <begin position="1"/>
        <end position="29"/>
    </location>
</feature>
<keyword evidence="1" id="KW-0732">Signal</keyword>
<feature type="chain" id="PRO_5015005734" description="Secreted protein" evidence="1">
    <location>
        <begin position="30"/>
        <end position="162"/>
    </location>
</feature>
<name>A0A2M4DI57_ANODA</name>
<dbReference type="PROSITE" id="PS51257">
    <property type="entry name" value="PROKAR_LIPOPROTEIN"/>
    <property type="match status" value="1"/>
</dbReference>
<dbReference type="AlphaFoldDB" id="A0A2M4DI57"/>
<dbReference type="EMBL" id="GGFL01013011">
    <property type="protein sequence ID" value="MBW77189.1"/>
    <property type="molecule type" value="Transcribed_RNA"/>
</dbReference>
<evidence type="ECO:0000256" key="1">
    <source>
        <dbReference type="SAM" id="SignalP"/>
    </source>
</evidence>
<reference evidence="2" key="1">
    <citation type="submission" date="2018-01" db="EMBL/GenBank/DDBJ databases">
        <title>An insight into the sialome of Amazonian anophelines.</title>
        <authorList>
            <person name="Ribeiro J.M."/>
            <person name="Scarpassa V."/>
            <person name="Calvo E."/>
        </authorList>
    </citation>
    <scope>NUCLEOTIDE SEQUENCE</scope>
</reference>
<sequence length="162" mass="17952">MFRTVVGMVPMVMMMLLLVLLACVTRIVPTTTTAVVVAAAAVGRMCRHRRAYVVLEGGGRCRCRCGCGRLTDLGHGALVARCTHLVLLLYVPHARSMPKKVFLIRSFLAQLVYHFISAVVEFVEVIPLMNIHAASGVAAYAVQSRVQIRAKLIQFLLFRNER</sequence>
<evidence type="ECO:0000313" key="2">
    <source>
        <dbReference type="EMBL" id="MBW77189.1"/>
    </source>
</evidence>
<accession>A0A2M4DI57</accession>
<evidence type="ECO:0008006" key="3">
    <source>
        <dbReference type="Google" id="ProtNLM"/>
    </source>
</evidence>